<dbReference type="EMBL" id="MLAK01000609">
    <property type="protein sequence ID" value="OHT10486.1"/>
    <property type="molecule type" value="Genomic_DNA"/>
</dbReference>
<gene>
    <name evidence="2" type="ORF">TRFO_20147</name>
</gene>
<dbReference type="Gene3D" id="3.30.40.10">
    <property type="entry name" value="Zinc/RING finger domain, C3HC4 (zinc finger)"/>
    <property type="match status" value="1"/>
</dbReference>
<dbReference type="AlphaFoldDB" id="A0A1J4KLB6"/>
<organism evidence="2 3">
    <name type="scientific">Tritrichomonas foetus</name>
    <dbReference type="NCBI Taxonomy" id="1144522"/>
    <lineage>
        <taxon>Eukaryota</taxon>
        <taxon>Metamonada</taxon>
        <taxon>Parabasalia</taxon>
        <taxon>Tritrichomonadida</taxon>
        <taxon>Tritrichomonadidae</taxon>
        <taxon>Tritrichomonas</taxon>
    </lineage>
</organism>
<accession>A0A1J4KLB6</accession>
<reference evidence="2" key="1">
    <citation type="submission" date="2016-10" db="EMBL/GenBank/DDBJ databases">
        <authorList>
            <person name="Benchimol M."/>
            <person name="Almeida L.G."/>
            <person name="Vasconcelos A.T."/>
            <person name="Perreira-Neves A."/>
            <person name="Rosa I.A."/>
            <person name="Tasca T."/>
            <person name="Bogo M.R."/>
            <person name="de Souza W."/>
        </authorList>
    </citation>
    <scope>NUCLEOTIDE SEQUENCE [LARGE SCALE GENOMIC DNA]</scope>
    <source>
        <strain evidence="2">K</strain>
    </source>
</reference>
<evidence type="ECO:0000313" key="2">
    <source>
        <dbReference type="EMBL" id="OHT10486.1"/>
    </source>
</evidence>
<keyword evidence="3" id="KW-1185">Reference proteome</keyword>
<evidence type="ECO:0008006" key="4">
    <source>
        <dbReference type="Google" id="ProtNLM"/>
    </source>
</evidence>
<dbReference type="SUPFAM" id="SSF57850">
    <property type="entry name" value="RING/U-box"/>
    <property type="match status" value="1"/>
</dbReference>
<feature type="coiled-coil region" evidence="1">
    <location>
        <begin position="286"/>
        <end position="391"/>
    </location>
</feature>
<feature type="coiled-coil region" evidence="1">
    <location>
        <begin position="99"/>
        <end position="147"/>
    </location>
</feature>
<name>A0A1J4KLB6_9EUKA</name>
<proteinExistence type="predicted"/>
<dbReference type="Proteomes" id="UP000179807">
    <property type="component" value="Unassembled WGS sequence"/>
</dbReference>
<dbReference type="VEuPathDB" id="TrichDB:TRFO_20147"/>
<evidence type="ECO:0000256" key="1">
    <source>
        <dbReference type="SAM" id="Coils"/>
    </source>
</evidence>
<sequence>MSAQAIIQQSQDVEALTKVLEMNVLTQDEQQMVHLVKKHYFENGLTSRQLSKSIAVITRNMQNVQILCQGDAVFEQELTTQVNEAKNVLAGIQSRIAPLQELKNKYAQMLKDCEKLTQDQQSEEMSLRRIQNKTDELQEQLALKMKELDKNNDSMKFKEAVHQHLKKNLASRKQAINIWKANMTEITQKFQTDGANIKLEKQRKQQQIDRLTMKAGRLRQQLTETKQRIEAEKSKFDSQVLDWRERTRQATQRRNDVFETYQKGEMETRLLQSQMQRHAEKHRLVAKRAEESQMELTQTIEDINDTQSKISEYTSVPDSHVNTVKALQNENNQLKIEIEQLTKDEKEAREQAIKLRAEFAELESMDAAARRNKMERQQKALRESLEKIDGAVTAAESSYTCFECLKPVKNPMTFVPCGHSVCRSHGKHTDDMLICPECKVQCDTVFANLTIPDLLSKMQFLHSLISTAIEN</sequence>
<evidence type="ECO:0000313" key="3">
    <source>
        <dbReference type="Proteomes" id="UP000179807"/>
    </source>
</evidence>
<keyword evidence="1" id="KW-0175">Coiled coil</keyword>
<protein>
    <recommendedName>
        <fullName evidence="4">RING-type domain-containing protein</fullName>
    </recommendedName>
</protein>
<dbReference type="OrthoDB" id="6105938at2759"/>
<dbReference type="InterPro" id="IPR013083">
    <property type="entry name" value="Znf_RING/FYVE/PHD"/>
</dbReference>
<comment type="caution">
    <text evidence="2">The sequence shown here is derived from an EMBL/GenBank/DDBJ whole genome shotgun (WGS) entry which is preliminary data.</text>
</comment>
<feature type="coiled-coil region" evidence="1">
    <location>
        <begin position="201"/>
        <end position="239"/>
    </location>
</feature>
<dbReference type="RefSeq" id="XP_068363622.1">
    <property type="nucleotide sequence ID" value="XM_068501229.1"/>
</dbReference>
<dbReference type="GeneID" id="94835933"/>